<dbReference type="Pfam" id="PF00440">
    <property type="entry name" value="TetR_N"/>
    <property type="match status" value="1"/>
</dbReference>
<evidence type="ECO:0000259" key="3">
    <source>
        <dbReference type="PROSITE" id="PS50977"/>
    </source>
</evidence>
<name>A0A0R1LUD3_9LACO</name>
<comment type="caution">
    <text evidence="4">The sequence shown here is derived from an EMBL/GenBank/DDBJ whole genome shotgun (WGS) entry which is preliminary data.</text>
</comment>
<accession>A0A0R1LUD3</accession>
<keyword evidence="5" id="KW-1185">Reference proteome</keyword>
<dbReference type="PANTHER" id="PTHR43479:SF11">
    <property type="entry name" value="ACREF_ENVCD OPERON REPRESSOR-RELATED"/>
    <property type="match status" value="1"/>
</dbReference>
<gene>
    <name evidence="4" type="ORF">FD25_GL002471</name>
</gene>
<evidence type="ECO:0000256" key="1">
    <source>
        <dbReference type="ARBA" id="ARBA00023125"/>
    </source>
</evidence>
<dbReference type="PATRIC" id="fig|1423715.3.peg.2549"/>
<sequence length="212" mass="24290">MVNLANDQVGSNVPKEVLSMVTTDKRVARTQLALRDALEKLAQTHEYHEITVTKLTQTAGINRKTFYLHYDSIDDLIDTFADQVSGGLGKIIQSYSFKTVYTHPGLMLDDAVTYVRANDAVIQHLLFPKNYTRFAQRIEDNLVVILTKSIRQSYPIDQQDAEIAAYFMVHNTLSLFSRFSRDHHLDFDQFKSYVARLNLTGLSSFFDPRKAY</sequence>
<dbReference type="PANTHER" id="PTHR43479">
    <property type="entry name" value="ACREF/ENVCD OPERON REPRESSOR-RELATED"/>
    <property type="match status" value="1"/>
</dbReference>
<dbReference type="STRING" id="1423715.FD25_GL002471"/>
<dbReference type="PROSITE" id="PS50977">
    <property type="entry name" value="HTH_TETR_2"/>
    <property type="match status" value="1"/>
</dbReference>
<dbReference type="GO" id="GO:0003677">
    <property type="term" value="F:DNA binding"/>
    <property type="evidence" value="ECO:0007669"/>
    <property type="project" value="UniProtKB-UniRule"/>
</dbReference>
<dbReference type="SUPFAM" id="SSF46689">
    <property type="entry name" value="Homeodomain-like"/>
    <property type="match status" value="1"/>
</dbReference>
<dbReference type="InterPro" id="IPR009057">
    <property type="entry name" value="Homeodomain-like_sf"/>
</dbReference>
<evidence type="ECO:0000256" key="2">
    <source>
        <dbReference type="PROSITE-ProRule" id="PRU00335"/>
    </source>
</evidence>
<keyword evidence="1 2" id="KW-0238">DNA-binding</keyword>
<reference evidence="4 5" key="1">
    <citation type="journal article" date="2015" name="Genome Announc.">
        <title>Expanding the biotechnology potential of lactobacilli through comparative genomics of 213 strains and associated genera.</title>
        <authorList>
            <person name="Sun Z."/>
            <person name="Harris H.M."/>
            <person name="McCann A."/>
            <person name="Guo C."/>
            <person name="Argimon S."/>
            <person name="Zhang W."/>
            <person name="Yang X."/>
            <person name="Jeffery I.B."/>
            <person name="Cooney J.C."/>
            <person name="Kagawa T.F."/>
            <person name="Liu W."/>
            <person name="Song Y."/>
            <person name="Salvetti E."/>
            <person name="Wrobel A."/>
            <person name="Rasinkangas P."/>
            <person name="Parkhill J."/>
            <person name="Rea M.C."/>
            <person name="O'Sullivan O."/>
            <person name="Ritari J."/>
            <person name="Douillard F.P."/>
            <person name="Paul Ross R."/>
            <person name="Yang R."/>
            <person name="Briner A.E."/>
            <person name="Felis G.E."/>
            <person name="de Vos W.M."/>
            <person name="Barrangou R."/>
            <person name="Klaenhammer T.R."/>
            <person name="Caufield P.W."/>
            <person name="Cui Y."/>
            <person name="Zhang H."/>
            <person name="O'Toole P.W."/>
        </authorList>
    </citation>
    <scope>NUCLEOTIDE SEQUENCE [LARGE SCALE GENOMIC DNA]</scope>
    <source>
        <strain evidence="4 5">DSM 19394</strain>
    </source>
</reference>
<dbReference type="Proteomes" id="UP000051955">
    <property type="component" value="Unassembled WGS sequence"/>
</dbReference>
<dbReference type="EMBL" id="AZDV01000005">
    <property type="protein sequence ID" value="KRK96010.1"/>
    <property type="molecule type" value="Genomic_DNA"/>
</dbReference>
<proteinExistence type="predicted"/>
<evidence type="ECO:0000313" key="5">
    <source>
        <dbReference type="Proteomes" id="UP000051955"/>
    </source>
</evidence>
<feature type="DNA-binding region" description="H-T-H motif" evidence="2">
    <location>
        <begin position="51"/>
        <end position="70"/>
    </location>
</feature>
<protein>
    <submittedName>
        <fullName evidence="4">Transcriptional regulator</fullName>
    </submittedName>
</protein>
<dbReference type="InterPro" id="IPR050624">
    <property type="entry name" value="HTH-type_Tx_Regulator"/>
</dbReference>
<dbReference type="AlphaFoldDB" id="A0A0R1LUD3"/>
<organism evidence="4 5">
    <name type="scientific">Levilactobacillus acidifarinae DSM 19394 = JCM 15949</name>
    <dbReference type="NCBI Taxonomy" id="1423715"/>
    <lineage>
        <taxon>Bacteria</taxon>
        <taxon>Bacillati</taxon>
        <taxon>Bacillota</taxon>
        <taxon>Bacilli</taxon>
        <taxon>Lactobacillales</taxon>
        <taxon>Lactobacillaceae</taxon>
        <taxon>Levilactobacillus</taxon>
    </lineage>
</organism>
<feature type="domain" description="HTH tetR-type" evidence="3">
    <location>
        <begin position="28"/>
        <end position="88"/>
    </location>
</feature>
<dbReference type="InterPro" id="IPR001647">
    <property type="entry name" value="HTH_TetR"/>
</dbReference>
<dbReference type="Gene3D" id="1.10.357.10">
    <property type="entry name" value="Tetracycline Repressor, domain 2"/>
    <property type="match status" value="1"/>
</dbReference>
<evidence type="ECO:0000313" key="4">
    <source>
        <dbReference type="EMBL" id="KRK96010.1"/>
    </source>
</evidence>